<feature type="transmembrane region" description="Helical" evidence="12">
    <location>
        <begin position="183"/>
        <end position="203"/>
    </location>
</feature>
<feature type="transmembrane region" description="Helical" evidence="12">
    <location>
        <begin position="57"/>
        <end position="75"/>
    </location>
</feature>
<feature type="compositionally biased region" description="Polar residues" evidence="11">
    <location>
        <begin position="335"/>
        <end position="349"/>
    </location>
</feature>
<dbReference type="GO" id="GO:0008233">
    <property type="term" value="F:peptidase activity"/>
    <property type="evidence" value="ECO:0007669"/>
    <property type="project" value="UniProtKB-KW"/>
</dbReference>
<evidence type="ECO:0000256" key="12">
    <source>
        <dbReference type="SAM" id="Phobius"/>
    </source>
</evidence>
<keyword evidence="9" id="KW-0482">Metalloprotease</keyword>
<evidence type="ECO:0000256" key="9">
    <source>
        <dbReference type="ARBA" id="ARBA00023049"/>
    </source>
</evidence>
<evidence type="ECO:0000256" key="6">
    <source>
        <dbReference type="ARBA" id="ARBA00022801"/>
    </source>
</evidence>
<evidence type="ECO:0000313" key="14">
    <source>
        <dbReference type="EMBL" id="GHG76324.1"/>
    </source>
</evidence>
<dbReference type="InterPro" id="IPR050083">
    <property type="entry name" value="HtpX_protease"/>
</dbReference>
<reference evidence="15" key="1">
    <citation type="journal article" date="2019" name="Int. J. Syst. Evol. Microbiol.">
        <title>The Global Catalogue of Microorganisms (GCM) 10K type strain sequencing project: providing services to taxonomists for standard genome sequencing and annotation.</title>
        <authorList>
            <consortium name="The Broad Institute Genomics Platform"/>
            <consortium name="The Broad Institute Genome Sequencing Center for Infectious Disease"/>
            <person name="Wu L."/>
            <person name="Ma J."/>
        </authorList>
    </citation>
    <scope>NUCLEOTIDE SEQUENCE [LARGE SCALE GENOMIC DNA]</scope>
    <source>
        <strain evidence="15">CGMCC 1.7003</strain>
    </source>
</reference>
<evidence type="ECO:0000256" key="2">
    <source>
        <dbReference type="ARBA" id="ARBA00022475"/>
    </source>
</evidence>
<evidence type="ECO:0000256" key="10">
    <source>
        <dbReference type="ARBA" id="ARBA00023136"/>
    </source>
</evidence>
<dbReference type="PANTHER" id="PTHR43221">
    <property type="entry name" value="PROTEASE HTPX"/>
    <property type="match status" value="1"/>
</dbReference>
<keyword evidence="10 12" id="KW-0472">Membrane</keyword>
<dbReference type="Gene3D" id="3.30.2010.10">
    <property type="entry name" value="Metalloproteases ('zincins'), catalytic domain"/>
    <property type="match status" value="1"/>
</dbReference>
<dbReference type="Pfam" id="PF01435">
    <property type="entry name" value="Peptidase_M48"/>
    <property type="match status" value="1"/>
</dbReference>
<evidence type="ECO:0000256" key="1">
    <source>
        <dbReference type="ARBA" id="ARBA00001947"/>
    </source>
</evidence>
<name>A0ABQ3L2U3_9ALTE</name>
<keyword evidence="6" id="KW-0378">Hydrolase</keyword>
<evidence type="ECO:0000259" key="13">
    <source>
        <dbReference type="Pfam" id="PF01435"/>
    </source>
</evidence>
<keyword evidence="7" id="KW-0862">Zinc</keyword>
<evidence type="ECO:0000313" key="15">
    <source>
        <dbReference type="Proteomes" id="UP000659697"/>
    </source>
</evidence>
<evidence type="ECO:0000256" key="3">
    <source>
        <dbReference type="ARBA" id="ARBA00022670"/>
    </source>
</evidence>
<keyword evidence="8 12" id="KW-1133">Transmembrane helix</keyword>
<dbReference type="Proteomes" id="UP000659697">
    <property type="component" value="Unassembled WGS sequence"/>
</dbReference>
<dbReference type="EMBL" id="BNAO01000010">
    <property type="protein sequence ID" value="GHG76324.1"/>
    <property type="molecule type" value="Genomic_DNA"/>
</dbReference>
<feature type="transmembrane region" description="Helical" evidence="12">
    <location>
        <begin position="223"/>
        <end position="246"/>
    </location>
</feature>
<dbReference type="InterPro" id="IPR001915">
    <property type="entry name" value="Peptidase_M48"/>
</dbReference>
<evidence type="ECO:0000256" key="5">
    <source>
        <dbReference type="ARBA" id="ARBA00022723"/>
    </source>
</evidence>
<proteinExistence type="predicted"/>
<protein>
    <submittedName>
        <fullName evidence="14">Zn-dependent protease</fullName>
    </submittedName>
</protein>
<evidence type="ECO:0000256" key="4">
    <source>
        <dbReference type="ARBA" id="ARBA00022692"/>
    </source>
</evidence>
<keyword evidence="2" id="KW-1003">Cell membrane</keyword>
<dbReference type="GO" id="GO:0006508">
    <property type="term" value="P:proteolysis"/>
    <property type="evidence" value="ECO:0007669"/>
    <property type="project" value="UniProtKB-KW"/>
</dbReference>
<feature type="transmembrane region" description="Helical" evidence="12">
    <location>
        <begin position="20"/>
        <end position="45"/>
    </location>
</feature>
<gene>
    <name evidence="14" type="ORF">GCM10010919_31100</name>
</gene>
<keyword evidence="15" id="KW-1185">Reference proteome</keyword>
<evidence type="ECO:0000256" key="11">
    <source>
        <dbReference type="SAM" id="MobiDB-lite"/>
    </source>
</evidence>
<feature type="domain" description="Peptidase M48" evidence="13">
    <location>
        <begin position="106"/>
        <end position="326"/>
    </location>
</feature>
<evidence type="ECO:0000256" key="7">
    <source>
        <dbReference type="ARBA" id="ARBA00022833"/>
    </source>
</evidence>
<evidence type="ECO:0000256" key="8">
    <source>
        <dbReference type="ARBA" id="ARBA00022989"/>
    </source>
</evidence>
<comment type="caution">
    <text evidence="14">The sequence shown here is derived from an EMBL/GenBank/DDBJ whole genome shotgun (WGS) entry which is preliminary data.</text>
</comment>
<keyword evidence="3 14" id="KW-0645">Protease</keyword>
<sequence length="610" mass="67023">MATNFFQQQDLARRNTKILILLFMLAVLALIVLTNLLVMLSFGFFQEQQGLQLPWEVITIISLVVITVVGLAIMAKWHQLKLGGRSIAEALGGERIAPDSQDPLKRRLLNVVEEMALAANLPVPPVYWLPEQGINAFAAGYSPADAVIGVTQGCIEQLSRDELQGVVAHEFSHILNGDMRMNIRLIAILNGILFIGHIGYYLLRAGRGPRIALSSRKRNDGAAGIMLLGLGLVVIGYLGSFFGNLIKAAVSRQREYLADASAVQFSRNPRGIAGALKRIGGYKAGSRVRHANADEVSHLFFGEAISRWAAIFATHPPLEKRIRRVDPSWNGRFLSPNTEQKISPAQSQEQPEEKRRKAMLAAIPMLLTQSSHQPIPAKAIVCAMLLKNAFTPANDTQGFTSQLQLIKAYGGASLLNEVDQLTDAVQRLPLPQQVQLLQMSVPALKQLSAEDFQQFNKLLQQLASSPMDLRQWLCLSFIEHVVASQFDTKQLIRHVHQQKLADLLPLLLPLLSAVADCAGDASAKHNAWQAAIQKLGLPASHAKPEVQFSELNQAILPLLHTSPANKEQIWQAILAAVKADQQFSTAEQGLINLLALLLEMPVPHTDEFEG</sequence>
<feature type="region of interest" description="Disordered" evidence="11">
    <location>
        <begin position="333"/>
        <end position="354"/>
    </location>
</feature>
<organism evidence="14 15">
    <name type="scientific">Alishewanella longhuensis</name>
    <dbReference type="NCBI Taxonomy" id="1091037"/>
    <lineage>
        <taxon>Bacteria</taxon>
        <taxon>Pseudomonadati</taxon>
        <taxon>Pseudomonadota</taxon>
        <taxon>Gammaproteobacteria</taxon>
        <taxon>Alteromonadales</taxon>
        <taxon>Alteromonadaceae</taxon>
        <taxon>Alishewanella</taxon>
    </lineage>
</organism>
<dbReference type="PANTHER" id="PTHR43221:SF2">
    <property type="entry name" value="PROTEASE HTPX HOMOLOG"/>
    <property type="match status" value="1"/>
</dbReference>
<comment type="cofactor">
    <cofactor evidence="1">
        <name>Zn(2+)</name>
        <dbReference type="ChEBI" id="CHEBI:29105"/>
    </cofactor>
</comment>
<keyword evidence="5" id="KW-0479">Metal-binding</keyword>
<dbReference type="CDD" id="cd07340">
    <property type="entry name" value="M48B_Htpx_like"/>
    <property type="match status" value="1"/>
</dbReference>
<dbReference type="RefSeq" id="WP_189433970.1">
    <property type="nucleotide sequence ID" value="NZ_BNAO01000010.1"/>
</dbReference>
<accession>A0ABQ3L2U3</accession>
<keyword evidence="4 12" id="KW-0812">Transmembrane</keyword>